<dbReference type="Proteomes" id="UP000321764">
    <property type="component" value="Unassembled WGS sequence"/>
</dbReference>
<protein>
    <submittedName>
        <fullName evidence="6">TetR/AcrR family transcriptional regulator</fullName>
    </submittedName>
</protein>
<dbReference type="InterPro" id="IPR009057">
    <property type="entry name" value="Homeodomain-like_sf"/>
</dbReference>
<dbReference type="Pfam" id="PF00440">
    <property type="entry name" value="TetR_N"/>
    <property type="match status" value="1"/>
</dbReference>
<evidence type="ECO:0000259" key="5">
    <source>
        <dbReference type="PROSITE" id="PS50977"/>
    </source>
</evidence>
<sequence>MVSKKDAILTAATDLFSKYGYHSVGIDRIIAEASIAKMTLYKHFPSKENLIEETLKKRDTDLRTSILAAVESHQNPTEKLKSIFDWYAHWFGSNDFHGCMFIKAAEEFPDTSPNIVAVSQAHKRWLTELIESLLIDIGSKNESLLASHIMVILDGLTVSANMFHQSNNKQTVSAWTYVESLLQQNAA</sequence>
<comment type="caution">
    <text evidence="6">The sequence shown here is derived from an EMBL/GenBank/DDBJ whole genome shotgun (WGS) entry which is preliminary data.</text>
</comment>
<name>A0A5C8Z8E1_9GAMM</name>
<dbReference type="PROSITE" id="PS50977">
    <property type="entry name" value="HTH_TETR_2"/>
    <property type="match status" value="1"/>
</dbReference>
<keyword evidence="1" id="KW-0805">Transcription regulation</keyword>
<dbReference type="AlphaFoldDB" id="A0A5C8Z8E1"/>
<proteinExistence type="predicted"/>
<accession>A0A5C8Z8E1</accession>
<dbReference type="InterPro" id="IPR036271">
    <property type="entry name" value="Tet_transcr_reg_TetR-rel_C_sf"/>
</dbReference>
<evidence type="ECO:0000313" key="6">
    <source>
        <dbReference type="EMBL" id="TXR54172.1"/>
    </source>
</evidence>
<dbReference type="EMBL" id="VKAD01000001">
    <property type="protein sequence ID" value="TXR54172.1"/>
    <property type="molecule type" value="Genomic_DNA"/>
</dbReference>
<dbReference type="PANTHER" id="PTHR47506:SF3">
    <property type="entry name" value="HTH-TYPE TRANSCRIPTIONAL REGULATOR LMRA"/>
    <property type="match status" value="1"/>
</dbReference>
<dbReference type="OrthoDB" id="116240at2"/>
<keyword evidence="7" id="KW-1185">Reference proteome</keyword>
<dbReference type="SUPFAM" id="SSF46689">
    <property type="entry name" value="Homeodomain-like"/>
    <property type="match status" value="1"/>
</dbReference>
<keyword evidence="2 4" id="KW-0238">DNA-binding</keyword>
<evidence type="ECO:0000256" key="4">
    <source>
        <dbReference type="PROSITE-ProRule" id="PRU00335"/>
    </source>
</evidence>
<dbReference type="RefSeq" id="WP_147713571.1">
    <property type="nucleotide sequence ID" value="NZ_VKAD01000001.1"/>
</dbReference>
<keyword evidence="3" id="KW-0804">Transcription</keyword>
<evidence type="ECO:0000313" key="7">
    <source>
        <dbReference type="Proteomes" id="UP000321764"/>
    </source>
</evidence>
<dbReference type="GO" id="GO:0003677">
    <property type="term" value="F:DNA binding"/>
    <property type="evidence" value="ECO:0007669"/>
    <property type="project" value="UniProtKB-UniRule"/>
</dbReference>
<evidence type="ECO:0000256" key="1">
    <source>
        <dbReference type="ARBA" id="ARBA00023015"/>
    </source>
</evidence>
<dbReference type="PANTHER" id="PTHR47506">
    <property type="entry name" value="TRANSCRIPTIONAL REGULATORY PROTEIN"/>
    <property type="match status" value="1"/>
</dbReference>
<feature type="DNA-binding region" description="H-T-H motif" evidence="4">
    <location>
        <begin position="25"/>
        <end position="44"/>
    </location>
</feature>
<dbReference type="InterPro" id="IPR001647">
    <property type="entry name" value="HTH_TetR"/>
</dbReference>
<feature type="domain" description="HTH tetR-type" evidence="5">
    <location>
        <begin position="2"/>
        <end position="62"/>
    </location>
</feature>
<reference evidence="6 7" key="1">
    <citation type="submission" date="2019-07" db="EMBL/GenBank/DDBJ databases">
        <title>Reinekea sp. strain SSH23 genome sequencing and assembly.</title>
        <authorList>
            <person name="Kim I."/>
        </authorList>
    </citation>
    <scope>NUCLEOTIDE SEQUENCE [LARGE SCALE GENOMIC DNA]</scope>
    <source>
        <strain evidence="6 7">SSH23</strain>
    </source>
</reference>
<dbReference type="PRINTS" id="PR00455">
    <property type="entry name" value="HTHTETR"/>
</dbReference>
<gene>
    <name evidence="6" type="ORF">FME95_06450</name>
</gene>
<evidence type="ECO:0000256" key="2">
    <source>
        <dbReference type="ARBA" id="ARBA00023125"/>
    </source>
</evidence>
<evidence type="ECO:0000256" key="3">
    <source>
        <dbReference type="ARBA" id="ARBA00023163"/>
    </source>
</evidence>
<dbReference type="SUPFAM" id="SSF48498">
    <property type="entry name" value="Tetracyclin repressor-like, C-terminal domain"/>
    <property type="match status" value="1"/>
</dbReference>
<organism evidence="6 7">
    <name type="scientific">Reinekea thalattae</name>
    <dbReference type="NCBI Taxonomy" id="2593301"/>
    <lineage>
        <taxon>Bacteria</taxon>
        <taxon>Pseudomonadati</taxon>
        <taxon>Pseudomonadota</taxon>
        <taxon>Gammaproteobacteria</taxon>
        <taxon>Oceanospirillales</taxon>
        <taxon>Saccharospirillaceae</taxon>
        <taxon>Reinekea</taxon>
    </lineage>
</organism>
<dbReference type="Gene3D" id="1.10.357.10">
    <property type="entry name" value="Tetracycline Repressor, domain 2"/>
    <property type="match status" value="1"/>
</dbReference>